<comment type="caution">
    <text evidence="1">The sequence shown here is derived from an EMBL/GenBank/DDBJ whole genome shotgun (WGS) entry which is preliminary data.</text>
</comment>
<organism evidence="1 2">
    <name type="scientific">Smallanthus sonchifolius</name>
    <dbReference type="NCBI Taxonomy" id="185202"/>
    <lineage>
        <taxon>Eukaryota</taxon>
        <taxon>Viridiplantae</taxon>
        <taxon>Streptophyta</taxon>
        <taxon>Embryophyta</taxon>
        <taxon>Tracheophyta</taxon>
        <taxon>Spermatophyta</taxon>
        <taxon>Magnoliopsida</taxon>
        <taxon>eudicotyledons</taxon>
        <taxon>Gunneridae</taxon>
        <taxon>Pentapetalae</taxon>
        <taxon>asterids</taxon>
        <taxon>campanulids</taxon>
        <taxon>Asterales</taxon>
        <taxon>Asteraceae</taxon>
        <taxon>Asteroideae</taxon>
        <taxon>Heliantheae alliance</taxon>
        <taxon>Millerieae</taxon>
        <taxon>Smallanthus</taxon>
    </lineage>
</organism>
<name>A0ACB9BUC0_9ASTR</name>
<evidence type="ECO:0000313" key="1">
    <source>
        <dbReference type="EMBL" id="KAI3725529.1"/>
    </source>
</evidence>
<gene>
    <name evidence="1" type="ORF">L1987_65319</name>
</gene>
<dbReference type="Proteomes" id="UP001056120">
    <property type="component" value="Linkage Group LG22"/>
</dbReference>
<proteinExistence type="predicted"/>
<dbReference type="EMBL" id="CM042039">
    <property type="protein sequence ID" value="KAI3725529.1"/>
    <property type="molecule type" value="Genomic_DNA"/>
</dbReference>
<reference evidence="2" key="1">
    <citation type="journal article" date="2022" name="Mol. Ecol. Resour.">
        <title>The genomes of chicory, endive, great burdock and yacon provide insights into Asteraceae palaeo-polyploidization history and plant inulin production.</title>
        <authorList>
            <person name="Fan W."/>
            <person name="Wang S."/>
            <person name="Wang H."/>
            <person name="Wang A."/>
            <person name="Jiang F."/>
            <person name="Liu H."/>
            <person name="Zhao H."/>
            <person name="Xu D."/>
            <person name="Zhang Y."/>
        </authorList>
    </citation>
    <scope>NUCLEOTIDE SEQUENCE [LARGE SCALE GENOMIC DNA]</scope>
    <source>
        <strain evidence="2">cv. Yunnan</strain>
    </source>
</reference>
<sequence>MIESINYGKLKAIEAIVMCDKQYDVDEYEEKVGLSANAFKSMKNLRLLDITGKFTSCEPTCLPGDLRWLCWRHYPFSSLPVAQMSKLVGLEVVRGAIKQFWKGQKIMPNLKFVKLQQLDRLTTFPDVSRAPNIERLILSGCTNLVEVHESLGSHKRLVKLDMIGCERLKYLPSRIEMESLKVLRLTKCSSLERFPDVSTRMGFPEIRDLITRQQLQIYHSLRQIENKDFPKNLRAFCSLENLDLSGNKFVRLPASISHLFRLRCLKLNECQRLQILHALPSRIQVLEANNCCSLENIEDLSEEYEWLYDISLINCQKLLKEEENERYIDKMLQQSLIKRCAVVNRQLRMAIPGNKIPRWFKEVQTGYKIALMIPPKCNTQIIGFAICGFFPGEWQEKHYHPCITTTFKKDGKSIHQKEVDCTNGSATAENGNTWISYRTFSSFRPFQCEDLSGGTLVISLALKSGAKAVRSAARLMYKEDVERIKKN</sequence>
<accession>A0ACB9BUC0</accession>
<protein>
    <submittedName>
        <fullName evidence="1">Uncharacterized protein</fullName>
    </submittedName>
</protein>
<evidence type="ECO:0000313" key="2">
    <source>
        <dbReference type="Proteomes" id="UP001056120"/>
    </source>
</evidence>
<reference evidence="1 2" key="2">
    <citation type="journal article" date="2022" name="Mol. Ecol. Resour.">
        <title>The genomes of chicory, endive, great burdock and yacon provide insights into Asteraceae paleo-polyploidization history and plant inulin production.</title>
        <authorList>
            <person name="Fan W."/>
            <person name="Wang S."/>
            <person name="Wang H."/>
            <person name="Wang A."/>
            <person name="Jiang F."/>
            <person name="Liu H."/>
            <person name="Zhao H."/>
            <person name="Xu D."/>
            <person name="Zhang Y."/>
        </authorList>
    </citation>
    <scope>NUCLEOTIDE SEQUENCE [LARGE SCALE GENOMIC DNA]</scope>
    <source>
        <strain evidence="2">cv. Yunnan</strain>
        <tissue evidence="1">Leaves</tissue>
    </source>
</reference>
<keyword evidence="2" id="KW-1185">Reference proteome</keyword>